<evidence type="ECO:0000256" key="3">
    <source>
        <dbReference type="ARBA" id="ARBA00016337"/>
    </source>
</evidence>
<feature type="region of interest" description="Disordered" evidence="11">
    <location>
        <begin position="166"/>
        <end position="186"/>
    </location>
</feature>
<keyword evidence="7" id="KW-0274">FAD</keyword>
<evidence type="ECO:0000256" key="2">
    <source>
        <dbReference type="ARBA" id="ARBA00011955"/>
    </source>
</evidence>
<evidence type="ECO:0000313" key="12">
    <source>
        <dbReference type="EMBL" id="KAA8819532.1"/>
    </source>
</evidence>
<dbReference type="PANTHER" id="PTHR30040">
    <property type="entry name" value="THIAMINE BIOSYNTHESIS LIPOPROTEIN APBE"/>
    <property type="match status" value="1"/>
</dbReference>
<dbReference type="GO" id="GO:0046872">
    <property type="term" value="F:metal ion binding"/>
    <property type="evidence" value="ECO:0007669"/>
    <property type="project" value="UniProtKB-KW"/>
</dbReference>
<dbReference type="EMBL" id="RZOA01000009">
    <property type="protein sequence ID" value="KAA8823460.1"/>
    <property type="molecule type" value="Genomic_DNA"/>
</dbReference>
<dbReference type="Proteomes" id="UP000345527">
    <property type="component" value="Unassembled WGS sequence"/>
</dbReference>
<evidence type="ECO:0000256" key="8">
    <source>
        <dbReference type="ARBA" id="ARBA00022842"/>
    </source>
</evidence>
<dbReference type="PANTHER" id="PTHR30040:SF2">
    <property type="entry name" value="FAD:PROTEIN FMN TRANSFERASE"/>
    <property type="match status" value="1"/>
</dbReference>
<dbReference type="Pfam" id="PF02424">
    <property type="entry name" value="ApbE"/>
    <property type="match status" value="1"/>
</dbReference>
<comment type="caution">
    <text evidence="13">The sequence shown here is derived from an EMBL/GenBank/DDBJ whole genome shotgun (WGS) entry which is preliminary data.</text>
</comment>
<comment type="catalytic activity">
    <reaction evidence="10">
        <text>L-threonyl-[protein] + FAD = FMN-L-threonyl-[protein] + AMP + H(+)</text>
        <dbReference type="Rhea" id="RHEA:36847"/>
        <dbReference type="Rhea" id="RHEA-COMP:11060"/>
        <dbReference type="Rhea" id="RHEA-COMP:11061"/>
        <dbReference type="ChEBI" id="CHEBI:15378"/>
        <dbReference type="ChEBI" id="CHEBI:30013"/>
        <dbReference type="ChEBI" id="CHEBI:57692"/>
        <dbReference type="ChEBI" id="CHEBI:74257"/>
        <dbReference type="ChEBI" id="CHEBI:456215"/>
        <dbReference type="EC" id="2.7.1.180"/>
    </reaction>
</comment>
<organism evidence="13 14">
    <name type="scientific">Bifidobacterium vespertilionis</name>
    <dbReference type="NCBI Taxonomy" id="2562524"/>
    <lineage>
        <taxon>Bacteria</taxon>
        <taxon>Bacillati</taxon>
        <taxon>Actinomycetota</taxon>
        <taxon>Actinomycetes</taxon>
        <taxon>Bifidobacteriales</taxon>
        <taxon>Bifidobacteriaceae</taxon>
        <taxon>Bifidobacterium</taxon>
    </lineage>
</organism>
<evidence type="ECO:0000256" key="10">
    <source>
        <dbReference type="ARBA" id="ARBA00048540"/>
    </source>
</evidence>
<keyword evidence="5 13" id="KW-0808">Transferase</keyword>
<dbReference type="GO" id="GO:0016740">
    <property type="term" value="F:transferase activity"/>
    <property type="evidence" value="ECO:0007669"/>
    <property type="project" value="UniProtKB-KW"/>
</dbReference>
<dbReference type="InterPro" id="IPR024932">
    <property type="entry name" value="ApbE"/>
</dbReference>
<evidence type="ECO:0000256" key="9">
    <source>
        <dbReference type="ARBA" id="ARBA00031306"/>
    </source>
</evidence>
<evidence type="ECO:0000256" key="5">
    <source>
        <dbReference type="ARBA" id="ARBA00022679"/>
    </source>
</evidence>
<evidence type="ECO:0000313" key="15">
    <source>
        <dbReference type="Proteomes" id="UP000374630"/>
    </source>
</evidence>
<evidence type="ECO:0000313" key="14">
    <source>
        <dbReference type="Proteomes" id="UP000345527"/>
    </source>
</evidence>
<keyword evidence="4" id="KW-0285">Flavoprotein</keyword>
<gene>
    <name evidence="13" type="ORF">EM848_05855</name>
    <name evidence="12" type="ORF">EMO90_07775</name>
</gene>
<protein>
    <recommendedName>
        <fullName evidence="3">FAD:protein FMN transferase</fullName>
        <ecNumber evidence="2">2.7.1.180</ecNumber>
    </recommendedName>
    <alternativeName>
        <fullName evidence="9">Flavin transferase</fullName>
    </alternativeName>
</protein>
<dbReference type="OrthoDB" id="9778595at2"/>
<evidence type="ECO:0000313" key="13">
    <source>
        <dbReference type="EMBL" id="KAA8823460.1"/>
    </source>
</evidence>
<dbReference type="AlphaFoldDB" id="A0A5J5DU64"/>
<dbReference type="Proteomes" id="UP000374630">
    <property type="component" value="Unassembled WGS sequence"/>
</dbReference>
<evidence type="ECO:0000256" key="11">
    <source>
        <dbReference type="SAM" id="MobiDB-lite"/>
    </source>
</evidence>
<comment type="cofactor">
    <cofactor evidence="1">
        <name>Mg(2+)</name>
        <dbReference type="ChEBI" id="CHEBI:18420"/>
    </cofactor>
</comment>
<evidence type="ECO:0000256" key="7">
    <source>
        <dbReference type="ARBA" id="ARBA00022827"/>
    </source>
</evidence>
<keyword evidence="6" id="KW-0479">Metal-binding</keyword>
<dbReference type="Gene3D" id="3.10.520.10">
    <property type="entry name" value="ApbE-like domains"/>
    <property type="match status" value="2"/>
</dbReference>
<evidence type="ECO:0000256" key="6">
    <source>
        <dbReference type="ARBA" id="ARBA00022723"/>
    </source>
</evidence>
<keyword evidence="15" id="KW-1185">Reference proteome</keyword>
<dbReference type="SUPFAM" id="SSF143631">
    <property type="entry name" value="ApbE-like"/>
    <property type="match status" value="1"/>
</dbReference>
<keyword evidence="8" id="KW-0460">Magnesium</keyword>
<sequence>MPIIRARVVNAMTIPFTIQLVASPGTAPGRLDALVSQTAPRIKSWLDHVEAVFSPFRADSAVGRARAGDWRALLDNPDFAEVHMLVKQAEQLTDGHFSATHAGVYDPTGLVKGWAIERAHERFLMPLMRSGDVAAAALGGGGDIRTAVAHDADFVWHIGVDNPFATGQDDPVATGQDDPPLAPPAGTPSILRTITLRNGAVATSGTSKRGEHITRTAHDLAQATVIDDRLVFADIWATAAIAAGERMFRDLIAHHGDGRIMAVLVRADRTVAEIAPSALHVQDQGAQS</sequence>
<dbReference type="RefSeq" id="WP_150353993.1">
    <property type="nucleotide sequence ID" value="NZ_RZNZ01000010.1"/>
</dbReference>
<dbReference type="EMBL" id="RZNZ01000010">
    <property type="protein sequence ID" value="KAA8819532.1"/>
    <property type="molecule type" value="Genomic_DNA"/>
</dbReference>
<evidence type="ECO:0000256" key="1">
    <source>
        <dbReference type="ARBA" id="ARBA00001946"/>
    </source>
</evidence>
<dbReference type="InterPro" id="IPR003374">
    <property type="entry name" value="ApbE-like_sf"/>
</dbReference>
<name>A0A5J5DU64_9BIFI</name>
<proteinExistence type="predicted"/>
<evidence type="ECO:0000256" key="4">
    <source>
        <dbReference type="ARBA" id="ARBA00022630"/>
    </source>
</evidence>
<reference evidence="14 15" key="1">
    <citation type="journal article" date="2019" name="Syst. Appl. Microbiol.">
        <title>Characterization of Bifidobacterium species in feaces of the Egyptian fruit bat: Description of B. vespertilionis sp. nov. and B. rousetti sp. nov.</title>
        <authorList>
            <person name="Modesto M."/>
            <person name="Satti M."/>
            <person name="Watanabe K."/>
            <person name="Puglisi E."/>
            <person name="Morelli L."/>
            <person name="Huang C.-H."/>
            <person name="Liou J.-S."/>
            <person name="Miyashita M."/>
            <person name="Tamura T."/>
            <person name="Saito S."/>
            <person name="Mori K."/>
            <person name="Huang L."/>
            <person name="Sciavilla P."/>
            <person name="Sandri C."/>
            <person name="Spiezio C."/>
            <person name="Vitali F."/>
            <person name="Cavalieri D."/>
            <person name="Perpetuini G."/>
            <person name="Tofalo R."/>
            <person name="Bonetti A."/>
            <person name="Arita M."/>
            <person name="Mattarelli P."/>
        </authorList>
    </citation>
    <scope>NUCLEOTIDE SEQUENCE [LARGE SCALE GENOMIC DNA]</scope>
    <source>
        <strain evidence="12 15">RST16</strain>
        <strain evidence="13 14">RST8</strain>
    </source>
</reference>
<dbReference type="EC" id="2.7.1.180" evidence="2"/>
<accession>A0A5J5DU64</accession>